<keyword evidence="2" id="KW-0472">Membrane</keyword>
<dbReference type="Proteomes" id="UP000308197">
    <property type="component" value="Unassembled WGS sequence"/>
</dbReference>
<evidence type="ECO:0000259" key="3">
    <source>
        <dbReference type="Pfam" id="PF20151"/>
    </source>
</evidence>
<dbReference type="AlphaFoldDB" id="A0A5C3NUW2"/>
<feature type="domain" description="DUF6533" evidence="3">
    <location>
        <begin position="25"/>
        <end position="69"/>
    </location>
</feature>
<dbReference type="Pfam" id="PF20151">
    <property type="entry name" value="DUF6533"/>
    <property type="match status" value="1"/>
</dbReference>
<accession>A0A5C3NUW2</accession>
<name>A0A5C3NUW2_9APHY</name>
<keyword evidence="2" id="KW-1133">Transmembrane helix</keyword>
<feature type="transmembrane region" description="Helical" evidence="2">
    <location>
        <begin position="243"/>
        <end position="264"/>
    </location>
</feature>
<feature type="transmembrane region" description="Helical" evidence="2">
    <location>
        <begin position="97"/>
        <end position="116"/>
    </location>
</feature>
<protein>
    <recommendedName>
        <fullName evidence="3">DUF6533 domain-containing protein</fullName>
    </recommendedName>
</protein>
<gene>
    <name evidence="4" type="ORF">K466DRAFT_667318</name>
</gene>
<evidence type="ECO:0000256" key="1">
    <source>
        <dbReference type="SAM" id="MobiDB-lite"/>
    </source>
</evidence>
<sequence>MSADAGSEVAQIVDLYNAIFTTSACTYAVLALVVLEYALTFRQEVDMFWNRKLTGATGLFLLNRYIVIIFLILGIIPSGPSDTVCAELIKSATMFEYLMYLPWAVFAALRAYALAVRRWPLAVLVLFLGIVPFAINVAVFGLGVTGIVDPMFGCQAITTDLSPELAKRFTIASRTALIAADVLLIALTWRKRLPARGWSWTRVPSLTAVMFQYGMIYFVILFILNVLHLIFTMISIELAPTGPASFITIFTNPLTSILVSRFLLDLQGATRKSLHLGTQAGLQTDTAGARTKSTIVFERVVGSIASTLEPGMDDESMSQEDRSETVDDIGLADREELTDEADAKF</sequence>
<organism evidence="4 5">
    <name type="scientific">Polyporus arcularius HHB13444</name>
    <dbReference type="NCBI Taxonomy" id="1314778"/>
    <lineage>
        <taxon>Eukaryota</taxon>
        <taxon>Fungi</taxon>
        <taxon>Dikarya</taxon>
        <taxon>Basidiomycota</taxon>
        <taxon>Agaricomycotina</taxon>
        <taxon>Agaricomycetes</taxon>
        <taxon>Polyporales</taxon>
        <taxon>Polyporaceae</taxon>
        <taxon>Polyporus</taxon>
    </lineage>
</organism>
<dbReference type="InParanoid" id="A0A5C3NUW2"/>
<feature type="transmembrane region" description="Helical" evidence="2">
    <location>
        <begin position="168"/>
        <end position="189"/>
    </location>
</feature>
<keyword evidence="5" id="KW-1185">Reference proteome</keyword>
<proteinExistence type="predicted"/>
<keyword evidence="2" id="KW-0812">Transmembrane</keyword>
<evidence type="ECO:0000313" key="5">
    <source>
        <dbReference type="Proteomes" id="UP000308197"/>
    </source>
</evidence>
<evidence type="ECO:0000313" key="4">
    <source>
        <dbReference type="EMBL" id="TFK81114.1"/>
    </source>
</evidence>
<feature type="region of interest" description="Disordered" evidence="1">
    <location>
        <begin position="308"/>
        <end position="345"/>
    </location>
</feature>
<dbReference type="InterPro" id="IPR045340">
    <property type="entry name" value="DUF6533"/>
</dbReference>
<feature type="transmembrane region" description="Helical" evidence="2">
    <location>
        <begin position="59"/>
        <end position="77"/>
    </location>
</feature>
<feature type="transmembrane region" description="Helical" evidence="2">
    <location>
        <begin position="210"/>
        <end position="231"/>
    </location>
</feature>
<dbReference type="EMBL" id="ML211652">
    <property type="protein sequence ID" value="TFK81114.1"/>
    <property type="molecule type" value="Genomic_DNA"/>
</dbReference>
<reference evidence="4 5" key="1">
    <citation type="journal article" date="2019" name="Nat. Ecol. Evol.">
        <title>Megaphylogeny resolves global patterns of mushroom evolution.</title>
        <authorList>
            <person name="Varga T."/>
            <person name="Krizsan K."/>
            <person name="Foldi C."/>
            <person name="Dima B."/>
            <person name="Sanchez-Garcia M."/>
            <person name="Sanchez-Ramirez S."/>
            <person name="Szollosi G.J."/>
            <person name="Szarkandi J.G."/>
            <person name="Papp V."/>
            <person name="Albert L."/>
            <person name="Andreopoulos W."/>
            <person name="Angelini C."/>
            <person name="Antonin V."/>
            <person name="Barry K.W."/>
            <person name="Bougher N.L."/>
            <person name="Buchanan P."/>
            <person name="Buyck B."/>
            <person name="Bense V."/>
            <person name="Catcheside P."/>
            <person name="Chovatia M."/>
            <person name="Cooper J."/>
            <person name="Damon W."/>
            <person name="Desjardin D."/>
            <person name="Finy P."/>
            <person name="Geml J."/>
            <person name="Haridas S."/>
            <person name="Hughes K."/>
            <person name="Justo A."/>
            <person name="Karasinski D."/>
            <person name="Kautmanova I."/>
            <person name="Kiss B."/>
            <person name="Kocsube S."/>
            <person name="Kotiranta H."/>
            <person name="LaButti K.M."/>
            <person name="Lechner B.E."/>
            <person name="Liimatainen K."/>
            <person name="Lipzen A."/>
            <person name="Lukacs Z."/>
            <person name="Mihaltcheva S."/>
            <person name="Morgado L.N."/>
            <person name="Niskanen T."/>
            <person name="Noordeloos M.E."/>
            <person name="Ohm R.A."/>
            <person name="Ortiz-Santana B."/>
            <person name="Ovrebo C."/>
            <person name="Racz N."/>
            <person name="Riley R."/>
            <person name="Savchenko A."/>
            <person name="Shiryaev A."/>
            <person name="Soop K."/>
            <person name="Spirin V."/>
            <person name="Szebenyi C."/>
            <person name="Tomsovsky M."/>
            <person name="Tulloss R.E."/>
            <person name="Uehling J."/>
            <person name="Grigoriev I.V."/>
            <person name="Vagvolgyi C."/>
            <person name="Papp T."/>
            <person name="Martin F.M."/>
            <person name="Miettinen O."/>
            <person name="Hibbett D.S."/>
            <person name="Nagy L.G."/>
        </authorList>
    </citation>
    <scope>NUCLEOTIDE SEQUENCE [LARGE SCALE GENOMIC DNA]</scope>
    <source>
        <strain evidence="4 5">HHB13444</strain>
    </source>
</reference>
<feature type="transmembrane region" description="Helical" evidence="2">
    <location>
        <begin position="123"/>
        <end position="148"/>
    </location>
</feature>
<feature type="transmembrane region" description="Helical" evidence="2">
    <location>
        <begin position="15"/>
        <end position="39"/>
    </location>
</feature>
<evidence type="ECO:0000256" key="2">
    <source>
        <dbReference type="SAM" id="Phobius"/>
    </source>
</evidence>
<feature type="compositionally biased region" description="Basic and acidic residues" evidence="1">
    <location>
        <begin position="319"/>
        <end position="345"/>
    </location>
</feature>